<dbReference type="Proteomes" id="UP001061958">
    <property type="component" value="Unassembled WGS sequence"/>
</dbReference>
<keyword evidence="3" id="KW-1185">Reference proteome</keyword>
<gene>
    <name evidence="2" type="ORF">GpartN1_g5617.t1</name>
</gene>
<protein>
    <submittedName>
        <fullName evidence="2">Uncharacterized protein</fullName>
    </submittedName>
</protein>
<feature type="transmembrane region" description="Helical" evidence="1">
    <location>
        <begin position="188"/>
        <end position="212"/>
    </location>
</feature>
<evidence type="ECO:0000313" key="3">
    <source>
        <dbReference type="Proteomes" id="UP001061958"/>
    </source>
</evidence>
<keyword evidence="1" id="KW-0812">Transmembrane</keyword>
<dbReference type="EMBL" id="BQMJ01000047">
    <property type="protein sequence ID" value="GJQ13826.1"/>
    <property type="molecule type" value="Genomic_DNA"/>
</dbReference>
<feature type="transmembrane region" description="Helical" evidence="1">
    <location>
        <begin position="254"/>
        <end position="274"/>
    </location>
</feature>
<keyword evidence="1" id="KW-0472">Membrane</keyword>
<feature type="transmembrane region" description="Helical" evidence="1">
    <location>
        <begin position="41"/>
        <end position="63"/>
    </location>
</feature>
<feature type="transmembrane region" description="Helical" evidence="1">
    <location>
        <begin position="75"/>
        <end position="97"/>
    </location>
</feature>
<name>A0A9C7US96_9RHOD</name>
<reference evidence="2" key="1">
    <citation type="journal article" date="2022" name="Proc. Natl. Acad. Sci. U.S.A.">
        <title>Life cycle and functional genomics of the unicellular red alga Galdieria for elucidating algal and plant evolution and industrial use.</title>
        <authorList>
            <person name="Hirooka S."/>
            <person name="Itabashi T."/>
            <person name="Ichinose T.M."/>
            <person name="Onuma R."/>
            <person name="Fujiwara T."/>
            <person name="Yamashita S."/>
            <person name="Jong L.W."/>
            <person name="Tomita R."/>
            <person name="Iwane A.H."/>
            <person name="Miyagishima S.Y."/>
        </authorList>
    </citation>
    <scope>NUCLEOTIDE SEQUENCE</scope>
    <source>
        <strain evidence="2">NBRC 102759</strain>
    </source>
</reference>
<reference evidence="2" key="2">
    <citation type="submission" date="2022-01" db="EMBL/GenBank/DDBJ databases">
        <authorList>
            <person name="Hirooka S."/>
            <person name="Miyagishima S.Y."/>
        </authorList>
    </citation>
    <scope>NUCLEOTIDE SEQUENCE</scope>
    <source>
        <strain evidence="2">NBRC 102759</strain>
    </source>
</reference>
<feature type="transmembrane region" description="Helical" evidence="1">
    <location>
        <begin position="224"/>
        <end position="242"/>
    </location>
</feature>
<dbReference type="AlphaFoldDB" id="A0A9C7US96"/>
<proteinExistence type="predicted"/>
<evidence type="ECO:0000313" key="2">
    <source>
        <dbReference type="EMBL" id="GJQ13826.1"/>
    </source>
</evidence>
<comment type="caution">
    <text evidence="2">The sequence shown here is derived from an EMBL/GenBank/DDBJ whole genome shotgun (WGS) entry which is preliminary data.</text>
</comment>
<dbReference type="OrthoDB" id="10373887at2759"/>
<sequence length="296" mass="33581">MEEDGSNGISQPQTFRSILYCLLGLTPAFFRYIYNKEFLVFLCWLSVASIEIVLGLYLAVRYLKASNLWFLFDSFALITIVSNASMVLNILFLAALVKISGAWGFPYSDTSLTWKAATLFLLMYVEDAFTEETVKYIAVKQGQVNSLKNFLARAVAVGTGFAVAEQSHNLLEAYYWFERGWPFHIILFQVWFSLCGFAIHCSTAVFIGFRLASTPTNLPCFSRFLKVIWIPCCYHFFISVFLTSESLILEGSYLSVAQACTMPLFLLAAIYFIFKTNHSQLVEQSYSRLAEGFVIL</sequence>
<keyword evidence="1" id="KW-1133">Transmembrane helix</keyword>
<feature type="transmembrane region" description="Helical" evidence="1">
    <location>
        <begin position="17"/>
        <end position="34"/>
    </location>
</feature>
<organism evidence="2 3">
    <name type="scientific">Galdieria partita</name>
    <dbReference type="NCBI Taxonomy" id="83374"/>
    <lineage>
        <taxon>Eukaryota</taxon>
        <taxon>Rhodophyta</taxon>
        <taxon>Bangiophyceae</taxon>
        <taxon>Galdieriales</taxon>
        <taxon>Galdieriaceae</taxon>
        <taxon>Galdieria</taxon>
    </lineage>
</organism>
<evidence type="ECO:0000256" key="1">
    <source>
        <dbReference type="SAM" id="Phobius"/>
    </source>
</evidence>
<accession>A0A9C7US96</accession>